<evidence type="ECO:0000256" key="6">
    <source>
        <dbReference type="ARBA" id="ARBA00023235"/>
    </source>
</evidence>
<evidence type="ECO:0000256" key="4">
    <source>
        <dbReference type="ARBA" id="ARBA00008981"/>
    </source>
</evidence>
<dbReference type="PANTHER" id="PTHR43713">
    <property type="entry name" value="GLUTAMATE-1-SEMIALDEHYDE 2,1-AMINOMUTASE"/>
    <property type="match status" value="1"/>
</dbReference>
<comment type="subcellular location">
    <subcellularLocation>
        <location evidence="8">Cytoplasm</location>
    </subcellularLocation>
</comment>
<dbReference type="CDD" id="cd00610">
    <property type="entry name" value="OAT_like"/>
    <property type="match status" value="1"/>
</dbReference>
<reference evidence="10" key="1">
    <citation type="journal article" date="2019" name="Int. J. Syst. Evol. Microbiol.">
        <title>The Global Catalogue of Microorganisms (GCM) 10K type strain sequencing project: providing services to taxonomists for standard genome sequencing and annotation.</title>
        <authorList>
            <consortium name="The Broad Institute Genomics Platform"/>
            <consortium name="The Broad Institute Genome Sequencing Center for Infectious Disease"/>
            <person name="Wu L."/>
            <person name="Ma J."/>
        </authorList>
    </citation>
    <scope>NUCLEOTIDE SEQUENCE [LARGE SCALE GENOMIC DNA]</scope>
    <source>
        <strain evidence="10">CCUG 56608</strain>
    </source>
</reference>
<evidence type="ECO:0000256" key="7">
    <source>
        <dbReference type="ARBA" id="ARBA00023244"/>
    </source>
</evidence>
<dbReference type="EMBL" id="JBHTKK010000003">
    <property type="protein sequence ID" value="MFD1065400.1"/>
    <property type="molecule type" value="Genomic_DNA"/>
</dbReference>
<gene>
    <name evidence="8 9" type="primary">hemL</name>
    <name evidence="9" type="ORF">ACFQ19_05105</name>
</gene>
<evidence type="ECO:0000256" key="8">
    <source>
        <dbReference type="HAMAP-Rule" id="MF_00375"/>
    </source>
</evidence>
<comment type="caution">
    <text evidence="9">The sequence shown here is derived from an EMBL/GenBank/DDBJ whole genome shotgun (WGS) entry which is preliminary data.</text>
</comment>
<dbReference type="SUPFAM" id="SSF53383">
    <property type="entry name" value="PLP-dependent transferases"/>
    <property type="match status" value="1"/>
</dbReference>
<evidence type="ECO:0000256" key="5">
    <source>
        <dbReference type="ARBA" id="ARBA00022898"/>
    </source>
</evidence>
<accession>A0ABW3NG66</accession>
<proteinExistence type="inferred from homology"/>
<keyword evidence="5 8" id="KW-0663">Pyridoxal phosphate</keyword>
<evidence type="ECO:0000313" key="9">
    <source>
        <dbReference type="EMBL" id="MFD1065400.1"/>
    </source>
</evidence>
<comment type="catalytic activity">
    <reaction evidence="1 8">
        <text>(S)-4-amino-5-oxopentanoate = 5-aminolevulinate</text>
        <dbReference type="Rhea" id="RHEA:14265"/>
        <dbReference type="ChEBI" id="CHEBI:57501"/>
        <dbReference type="ChEBI" id="CHEBI:356416"/>
        <dbReference type="EC" id="5.4.3.8"/>
    </reaction>
</comment>
<evidence type="ECO:0000256" key="2">
    <source>
        <dbReference type="ARBA" id="ARBA00001933"/>
    </source>
</evidence>
<keyword evidence="6 8" id="KW-0413">Isomerase</keyword>
<evidence type="ECO:0000256" key="1">
    <source>
        <dbReference type="ARBA" id="ARBA00001579"/>
    </source>
</evidence>
<dbReference type="InterPro" id="IPR005814">
    <property type="entry name" value="Aminotrans_3"/>
</dbReference>
<evidence type="ECO:0000313" key="10">
    <source>
        <dbReference type="Proteomes" id="UP001597041"/>
    </source>
</evidence>
<dbReference type="Proteomes" id="UP001597041">
    <property type="component" value="Unassembled WGS sequence"/>
</dbReference>
<dbReference type="EC" id="5.4.3.8" evidence="8"/>
<dbReference type="InterPro" id="IPR015422">
    <property type="entry name" value="PyrdxlP-dep_Trfase_small"/>
</dbReference>
<dbReference type="Gene3D" id="3.40.640.10">
    <property type="entry name" value="Type I PLP-dependent aspartate aminotransferase-like (Major domain)"/>
    <property type="match status" value="1"/>
</dbReference>
<comment type="cofactor">
    <cofactor evidence="2 8">
        <name>pyridoxal 5'-phosphate</name>
        <dbReference type="ChEBI" id="CHEBI:597326"/>
    </cofactor>
</comment>
<evidence type="ECO:0000256" key="3">
    <source>
        <dbReference type="ARBA" id="ARBA00004819"/>
    </source>
</evidence>
<comment type="subunit">
    <text evidence="8">Homodimer.</text>
</comment>
<sequence length="428" mass="46359">MVNTNSVDAYKEAVDLMPGGVNSPVRAFKSVGLDPIFMDKGKGSKITDVDGNTYIDYVLSWGPLILGHADERVTERLKEVVEKGTSLGTGSLTENQLAKMVIDRVPSIEMVRMVNSGTEATMSAIRLARGYTKRDLIVKFEGSYHGHGDSLLIKAGSGVATLGLPDSPGVPANIAKNTITVPYNDTESLKLAFEQFGDQIAAVIMEPVCGNMGVVPPKEGFLQNVRDITEQHGSLLIFDEVMSGFRVGYYSAQGHFDVIPDLTCLGKVIGGGLPVGAYGGKREIIEQIAPTGPIYQAGTLSGNPLAMTAGYESLAALTEASYEEINKKVDRLTEGFREAADKYNIPLHINRAGSMVGVFFTDQEVVDFETAQSSNLDYFAQYYRAMIEEGIFLPPSQFEGLFLSTAHSDEDIEKTIEAVHTAFSKIEK</sequence>
<feature type="modified residue" description="N6-(pyridoxal phosphate)lysine" evidence="8">
    <location>
        <position position="267"/>
    </location>
</feature>
<dbReference type="InterPro" id="IPR049704">
    <property type="entry name" value="Aminotrans_3_PPA_site"/>
</dbReference>
<protein>
    <recommendedName>
        <fullName evidence="8">Glutamate-1-semialdehyde 2,1-aminomutase</fullName>
        <shortName evidence="8">GSA</shortName>
        <ecNumber evidence="8">5.4.3.8</ecNumber>
    </recommendedName>
    <alternativeName>
        <fullName evidence="8">Glutamate-1-semialdehyde aminotransferase</fullName>
        <shortName evidence="8">GSA-AT</shortName>
    </alternativeName>
</protein>
<dbReference type="GO" id="GO:0042286">
    <property type="term" value="F:glutamate-1-semialdehyde 2,1-aminomutase activity"/>
    <property type="evidence" value="ECO:0007669"/>
    <property type="project" value="UniProtKB-EC"/>
</dbReference>
<dbReference type="Pfam" id="PF00202">
    <property type="entry name" value="Aminotran_3"/>
    <property type="match status" value="1"/>
</dbReference>
<keyword evidence="7 8" id="KW-0627">Porphyrin biosynthesis</keyword>
<dbReference type="PROSITE" id="PS00600">
    <property type="entry name" value="AA_TRANSFER_CLASS_3"/>
    <property type="match status" value="1"/>
</dbReference>
<name>A0ABW3NG66_9BACI</name>
<dbReference type="RefSeq" id="WP_379591042.1">
    <property type="nucleotide sequence ID" value="NZ_JBHTKK010000003.1"/>
</dbReference>
<dbReference type="NCBIfam" id="TIGR00713">
    <property type="entry name" value="hemL"/>
    <property type="match status" value="1"/>
</dbReference>
<keyword evidence="10" id="KW-1185">Reference proteome</keyword>
<dbReference type="PANTHER" id="PTHR43713:SF3">
    <property type="entry name" value="GLUTAMATE-1-SEMIALDEHYDE 2,1-AMINOMUTASE 1, CHLOROPLASTIC-RELATED"/>
    <property type="match status" value="1"/>
</dbReference>
<comment type="similarity">
    <text evidence="4 8">Belongs to the class-III pyridoxal-phosphate-dependent aminotransferase family. HemL subfamily.</text>
</comment>
<dbReference type="Gene3D" id="3.90.1150.10">
    <property type="entry name" value="Aspartate Aminotransferase, domain 1"/>
    <property type="match status" value="1"/>
</dbReference>
<dbReference type="InterPro" id="IPR015421">
    <property type="entry name" value="PyrdxlP-dep_Trfase_major"/>
</dbReference>
<dbReference type="NCBIfam" id="NF000818">
    <property type="entry name" value="PRK00062.1"/>
    <property type="match status" value="1"/>
</dbReference>
<keyword evidence="8" id="KW-0963">Cytoplasm</keyword>
<dbReference type="InterPro" id="IPR004639">
    <property type="entry name" value="4pyrrol_synth_GluAld_NH2Trfase"/>
</dbReference>
<comment type="pathway">
    <text evidence="3">Porphyrin-containing compound metabolism; protoporphyrin-IX biosynthesis; 5-aminolevulinate from L-glutamyl-tRNA(Glu): step 2/2.</text>
</comment>
<dbReference type="HAMAP" id="MF_00375">
    <property type="entry name" value="HemL_aminotrans_3"/>
    <property type="match status" value="1"/>
</dbReference>
<organism evidence="9 10">
    <name type="scientific">Oceanobacillus locisalsi</name>
    <dbReference type="NCBI Taxonomy" id="546107"/>
    <lineage>
        <taxon>Bacteria</taxon>
        <taxon>Bacillati</taxon>
        <taxon>Bacillota</taxon>
        <taxon>Bacilli</taxon>
        <taxon>Bacillales</taxon>
        <taxon>Bacillaceae</taxon>
        <taxon>Oceanobacillus</taxon>
    </lineage>
</organism>
<dbReference type="InterPro" id="IPR015424">
    <property type="entry name" value="PyrdxlP-dep_Trfase"/>
</dbReference>